<sequence length="289" mass="32502">MPFLHRTMDDFARVLPRKDILAFLRERTTHTTGQLLTTSELSTFVHPPDQTTSSSTRRTFLQGLAVPQRLRGHGLPLGTNTDRGDPITVFQPDNQHNKSAWLIGQSRKGKSTMLIQRPRHLATAGHGVGVIDPHRSMARDLLGALDGIDPDRIVFLDFDATTPVAFNPFAHDDAEDYGRLTTEYVNSLTHLFDAERFHRMSHVLGMSIYALFVLKENLATLPALLAKTPAGESLRRRVSTTAKNDTVRRFWSEDYHHYPSDAFAPLTNRLSALLLDDKTHRTFAQPQTA</sequence>
<dbReference type="EMBL" id="CP000473">
    <property type="protein sequence ID" value="ABJ83885.1"/>
    <property type="molecule type" value="Genomic_DNA"/>
</dbReference>
<dbReference type="AlphaFoldDB" id="Q023G1"/>
<reference evidence="1" key="1">
    <citation type="submission" date="2006-10" db="EMBL/GenBank/DDBJ databases">
        <title>Complete sequence of Solibacter usitatus Ellin6076.</title>
        <authorList>
            <consortium name="US DOE Joint Genome Institute"/>
            <person name="Copeland A."/>
            <person name="Lucas S."/>
            <person name="Lapidus A."/>
            <person name="Barry K."/>
            <person name="Detter J.C."/>
            <person name="Glavina del Rio T."/>
            <person name="Hammon N."/>
            <person name="Israni S."/>
            <person name="Dalin E."/>
            <person name="Tice H."/>
            <person name="Pitluck S."/>
            <person name="Thompson L.S."/>
            <person name="Brettin T."/>
            <person name="Bruce D."/>
            <person name="Han C."/>
            <person name="Tapia R."/>
            <person name="Gilna P."/>
            <person name="Schmutz J."/>
            <person name="Larimer F."/>
            <person name="Land M."/>
            <person name="Hauser L."/>
            <person name="Kyrpides N."/>
            <person name="Mikhailova N."/>
            <person name="Janssen P.H."/>
            <person name="Kuske C.R."/>
            <person name="Richardson P."/>
        </authorList>
    </citation>
    <scope>NUCLEOTIDE SEQUENCE</scope>
    <source>
        <strain evidence="1">Ellin6076</strain>
    </source>
</reference>
<dbReference type="eggNOG" id="COG0433">
    <property type="taxonomic scope" value="Bacteria"/>
</dbReference>
<dbReference type="SUPFAM" id="SSF52540">
    <property type="entry name" value="P-loop containing nucleoside triphosphate hydrolases"/>
    <property type="match status" value="1"/>
</dbReference>
<gene>
    <name evidence="1" type="ordered locus">Acid_2899</name>
</gene>
<dbReference type="InterPro" id="IPR027417">
    <property type="entry name" value="P-loop_NTPase"/>
</dbReference>
<proteinExistence type="predicted"/>
<dbReference type="HOGENOM" id="CLU_962782_0_0_0"/>
<name>Q023G1_SOLUE</name>
<dbReference type="InParanoid" id="Q023G1"/>
<dbReference type="KEGG" id="sus:Acid_2899"/>
<protein>
    <submittedName>
        <fullName evidence="1">Uncharacterized protein</fullName>
    </submittedName>
</protein>
<dbReference type="STRING" id="234267.Acid_2899"/>
<organism evidence="1">
    <name type="scientific">Solibacter usitatus (strain Ellin6076)</name>
    <dbReference type="NCBI Taxonomy" id="234267"/>
    <lineage>
        <taxon>Bacteria</taxon>
        <taxon>Pseudomonadati</taxon>
        <taxon>Acidobacteriota</taxon>
        <taxon>Terriglobia</taxon>
        <taxon>Bryobacterales</taxon>
        <taxon>Solibacteraceae</taxon>
        <taxon>Candidatus Solibacter</taxon>
    </lineage>
</organism>
<evidence type="ECO:0000313" key="1">
    <source>
        <dbReference type="EMBL" id="ABJ83885.1"/>
    </source>
</evidence>
<accession>Q023G1</accession>